<protein>
    <submittedName>
        <fullName evidence="2">Uncharacterized protein</fullName>
    </submittedName>
</protein>
<feature type="transmembrane region" description="Helical" evidence="1">
    <location>
        <begin position="21"/>
        <end position="42"/>
    </location>
</feature>
<feature type="transmembrane region" description="Helical" evidence="1">
    <location>
        <begin position="131"/>
        <end position="155"/>
    </location>
</feature>
<name>A0A919Y4U5_9BACL</name>
<evidence type="ECO:0000256" key="1">
    <source>
        <dbReference type="SAM" id="Phobius"/>
    </source>
</evidence>
<feature type="transmembrane region" description="Helical" evidence="1">
    <location>
        <begin position="105"/>
        <end position="124"/>
    </location>
</feature>
<gene>
    <name evidence="2" type="ORF">J41TS4_19730</name>
</gene>
<proteinExistence type="predicted"/>
<sequence length="214" mass="24426">MLLEKIYSIRKRSDYVLTWQRKLIHLLIIIMFGVFMGFLAKYFDGTEIGLIGSKFGVWIFSATIIATLSRSSQSAALHVFAFFVASLSVYYFYSSLLFGFFPTKYVLMWAMLALTTPVGGWIVWFARGKGWVSSICAALPIALILVEGVGLYYSFLSGARYIYLDIVDWFDILLAVALLLLLPRTFYQLQKILIVTLCLFLVLEYIGIYQYLSV</sequence>
<evidence type="ECO:0000313" key="3">
    <source>
        <dbReference type="Proteomes" id="UP000678895"/>
    </source>
</evidence>
<comment type="caution">
    <text evidence="2">The sequence shown here is derived from an EMBL/GenBank/DDBJ whole genome shotgun (WGS) entry which is preliminary data.</text>
</comment>
<organism evidence="2 3">
    <name type="scientific">Paenibacillus apis</name>
    <dbReference type="NCBI Taxonomy" id="1792174"/>
    <lineage>
        <taxon>Bacteria</taxon>
        <taxon>Bacillati</taxon>
        <taxon>Bacillota</taxon>
        <taxon>Bacilli</taxon>
        <taxon>Bacillales</taxon>
        <taxon>Paenibacillaceae</taxon>
        <taxon>Paenibacillus</taxon>
    </lineage>
</organism>
<feature type="transmembrane region" description="Helical" evidence="1">
    <location>
        <begin position="161"/>
        <end position="181"/>
    </location>
</feature>
<dbReference type="AlphaFoldDB" id="A0A919Y4U5"/>
<keyword evidence="1" id="KW-1133">Transmembrane helix</keyword>
<feature type="transmembrane region" description="Helical" evidence="1">
    <location>
        <begin position="75"/>
        <end position="93"/>
    </location>
</feature>
<evidence type="ECO:0000313" key="2">
    <source>
        <dbReference type="EMBL" id="GIO42215.1"/>
    </source>
</evidence>
<keyword evidence="1" id="KW-0472">Membrane</keyword>
<reference evidence="2" key="1">
    <citation type="submission" date="2021-03" db="EMBL/GenBank/DDBJ databases">
        <title>Antimicrobial resistance genes in bacteria isolated from Japanese honey, and their potential for conferring macrolide and lincosamide resistance in the American foulbrood pathogen Paenibacillus larvae.</title>
        <authorList>
            <person name="Okamoto M."/>
            <person name="Kumagai M."/>
            <person name="Kanamori H."/>
            <person name="Takamatsu D."/>
        </authorList>
    </citation>
    <scope>NUCLEOTIDE SEQUENCE</scope>
    <source>
        <strain evidence="2">J41TS4</strain>
    </source>
</reference>
<dbReference type="Proteomes" id="UP000678895">
    <property type="component" value="Unassembled WGS sequence"/>
</dbReference>
<dbReference type="EMBL" id="BORS01000006">
    <property type="protein sequence ID" value="GIO42215.1"/>
    <property type="molecule type" value="Genomic_DNA"/>
</dbReference>
<keyword evidence="1" id="KW-0812">Transmembrane</keyword>
<keyword evidence="3" id="KW-1185">Reference proteome</keyword>
<accession>A0A919Y4U5</accession>
<feature type="transmembrane region" description="Helical" evidence="1">
    <location>
        <begin position="193"/>
        <end position="212"/>
    </location>
</feature>
<feature type="transmembrane region" description="Helical" evidence="1">
    <location>
        <begin position="48"/>
        <end position="68"/>
    </location>
</feature>